<dbReference type="EMBL" id="JGZE01000001">
    <property type="protein sequence ID" value="KFI80283.1"/>
    <property type="molecule type" value="Genomic_DNA"/>
</dbReference>
<evidence type="ECO:0008006" key="3">
    <source>
        <dbReference type="Google" id="ProtNLM"/>
    </source>
</evidence>
<proteinExistence type="predicted"/>
<name>A0A087CAI3_9BIFI</name>
<sequence>MRIRTIKPEFWRSDDIDALSVFDCYSGPLPSQRSCDELIPTKYARGFVYFAFCGDELSYIGKTWHVKDRLDKHRRKAWWHLVTWLEVVGLDANDFYETEIREGFLEALCIANLNPSRNILRPKHYMNRELTVTYGKD</sequence>
<accession>A0A087CAI3</accession>
<reference evidence="1 2" key="1">
    <citation type="submission" date="2014-03" db="EMBL/GenBank/DDBJ databases">
        <title>Genomics of Bifidobacteria.</title>
        <authorList>
            <person name="Ventura M."/>
            <person name="Milani C."/>
            <person name="Lugli G.A."/>
        </authorList>
    </citation>
    <scope>NUCLEOTIDE SEQUENCE [LARGE SCALE GENOMIC DNA]</scope>
    <source>
        <strain evidence="1 2">DSM 21395</strain>
    </source>
</reference>
<protein>
    <recommendedName>
        <fullName evidence="3">GIY-YIG domain-containing protein</fullName>
    </recommendedName>
</protein>
<dbReference type="InterPro" id="IPR035901">
    <property type="entry name" value="GIY-YIG_endonuc_sf"/>
</dbReference>
<dbReference type="AlphaFoldDB" id="A0A087CAI3"/>
<comment type="caution">
    <text evidence="1">The sequence shown here is derived from an EMBL/GenBank/DDBJ whole genome shotgun (WGS) entry which is preliminary data.</text>
</comment>
<dbReference type="Proteomes" id="UP000029082">
    <property type="component" value="Unassembled WGS sequence"/>
</dbReference>
<organism evidence="1 2">
    <name type="scientific">Bifidobacterium mongoliense DSM 21395</name>
    <dbReference type="NCBI Taxonomy" id="1437603"/>
    <lineage>
        <taxon>Bacteria</taxon>
        <taxon>Bacillati</taxon>
        <taxon>Actinomycetota</taxon>
        <taxon>Actinomycetes</taxon>
        <taxon>Bifidobacteriales</taxon>
        <taxon>Bifidobacteriaceae</taxon>
        <taxon>Bifidobacterium</taxon>
    </lineage>
</organism>
<keyword evidence="2" id="KW-1185">Reference proteome</keyword>
<gene>
    <name evidence="1" type="ORF">BMON_0155</name>
</gene>
<dbReference type="STRING" id="1437603.GCA_000771525_00493"/>
<evidence type="ECO:0000313" key="2">
    <source>
        <dbReference type="Proteomes" id="UP000029082"/>
    </source>
</evidence>
<dbReference type="RefSeq" id="WP_152595812.1">
    <property type="nucleotide sequence ID" value="NZ_JDUO01000015.1"/>
</dbReference>
<dbReference type="SUPFAM" id="SSF82771">
    <property type="entry name" value="GIY-YIG endonuclease"/>
    <property type="match status" value="1"/>
</dbReference>
<dbReference type="GeneID" id="93095313"/>
<evidence type="ECO:0000313" key="1">
    <source>
        <dbReference type="EMBL" id="KFI80283.1"/>
    </source>
</evidence>